<dbReference type="Proteomes" id="UP000789595">
    <property type="component" value="Unassembled WGS sequence"/>
</dbReference>
<dbReference type="PANTHER" id="PTHR16305:SF28">
    <property type="entry name" value="GUANYLATE CYCLASE DOMAIN-CONTAINING PROTEIN"/>
    <property type="match status" value="1"/>
</dbReference>
<keyword evidence="1" id="KW-0547">Nucleotide-binding</keyword>
<comment type="caution">
    <text evidence="6">The sequence shown here is derived from an EMBL/GenBank/DDBJ whole genome shotgun (WGS) entry which is preliminary data.</text>
</comment>
<feature type="domain" description="Cyclic nucleotide-binding" evidence="4">
    <location>
        <begin position="910"/>
        <end position="1018"/>
    </location>
</feature>
<dbReference type="SUPFAM" id="SSF52540">
    <property type="entry name" value="P-loop containing nucleoside triphosphate hydrolases"/>
    <property type="match status" value="1"/>
</dbReference>
<proteinExistence type="predicted"/>
<name>A0A8J2S355_9STRA</name>
<dbReference type="EMBL" id="CAKKNE010000001">
    <property type="protein sequence ID" value="CAH0363837.1"/>
    <property type="molecule type" value="Genomic_DNA"/>
</dbReference>
<feature type="region of interest" description="Disordered" evidence="3">
    <location>
        <begin position="1169"/>
        <end position="1191"/>
    </location>
</feature>
<dbReference type="PROSITE" id="PS00888">
    <property type="entry name" value="CNMP_BINDING_1"/>
    <property type="match status" value="1"/>
</dbReference>
<dbReference type="GO" id="GO:0005737">
    <property type="term" value="C:cytoplasm"/>
    <property type="evidence" value="ECO:0007669"/>
    <property type="project" value="TreeGrafter"/>
</dbReference>
<feature type="domain" description="Guanylate cyclase" evidence="5">
    <location>
        <begin position="361"/>
        <end position="484"/>
    </location>
</feature>
<dbReference type="PANTHER" id="PTHR16305">
    <property type="entry name" value="TESTICULAR SOLUBLE ADENYLYL CYCLASE"/>
    <property type="match status" value="1"/>
</dbReference>
<evidence type="ECO:0000313" key="7">
    <source>
        <dbReference type="Proteomes" id="UP000789595"/>
    </source>
</evidence>
<feature type="domain" description="Guanylate cyclase" evidence="5">
    <location>
        <begin position="100"/>
        <end position="237"/>
    </location>
</feature>
<dbReference type="InterPro" id="IPR027417">
    <property type="entry name" value="P-loop_NTPase"/>
</dbReference>
<dbReference type="InterPro" id="IPR029787">
    <property type="entry name" value="Nucleotide_cyclase"/>
</dbReference>
<dbReference type="GO" id="GO:0009190">
    <property type="term" value="P:cyclic nucleotide biosynthetic process"/>
    <property type="evidence" value="ECO:0007669"/>
    <property type="project" value="InterPro"/>
</dbReference>
<dbReference type="InterPro" id="IPR018490">
    <property type="entry name" value="cNMP-bd_dom_sf"/>
</dbReference>
<dbReference type="SUPFAM" id="SSF51206">
    <property type="entry name" value="cAMP-binding domain-like"/>
    <property type="match status" value="1"/>
</dbReference>
<evidence type="ECO:0000259" key="5">
    <source>
        <dbReference type="PROSITE" id="PS50125"/>
    </source>
</evidence>
<dbReference type="SMART" id="SM00100">
    <property type="entry name" value="cNMP"/>
    <property type="match status" value="1"/>
</dbReference>
<evidence type="ECO:0000259" key="4">
    <source>
        <dbReference type="PROSITE" id="PS50042"/>
    </source>
</evidence>
<dbReference type="PROSITE" id="PS00889">
    <property type="entry name" value="CNMP_BINDING_2"/>
    <property type="match status" value="1"/>
</dbReference>
<feature type="compositionally biased region" description="Low complexity" evidence="3">
    <location>
        <begin position="1169"/>
        <end position="1179"/>
    </location>
</feature>
<evidence type="ECO:0000256" key="2">
    <source>
        <dbReference type="ARBA" id="ARBA00022840"/>
    </source>
</evidence>
<dbReference type="PROSITE" id="PS50042">
    <property type="entry name" value="CNMP_BINDING_3"/>
    <property type="match status" value="1"/>
</dbReference>
<protein>
    <recommendedName>
        <fullName evidence="8">Guanylyl cyclase</fullName>
    </recommendedName>
</protein>
<evidence type="ECO:0000313" key="6">
    <source>
        <dbReference type="EMBL" id="CAH0363837.1"/>
    </source>
</evidence>
<dbReference type="Pfam" id="PF00027">
    <property type="entry name" value="cNMP_binding"/>
    <property type="match status" value="1"/>
</dbReference>
<feature type="compositionally biased region" description="Basic and acidic residues" evidence="3">
    <location>
        <begin position="1182"/>
        <end position="1191"/>
    </location>
</feature>
<keyword evidence="7" id="KW-1185">Reference proteome</keyword>
<dbReference type="GO" id="GO:0005524">
    <property type="term" value="F:ATP binding"/>
    <property type="evidence" value="ECO:0007669"/>
    <property type="project" value="UniProtKB-KW"/>
</dbReference>
<gene>
    <name evidence="6" type="ORF">PECAL_1P01730</name>
</gene>
<dbReference type="InterPro" id="IPR001054">
    <property type="entry name" value="A/G_cyclase"/>
</dbReference>
<dbReference type="SUPFAM" id="SSF55073">
    <property type="entry name" value="Nucleotide cyclase"/>
    <property type="match status" value="2"/>
</dbReference>
<dbReference type="GO" id="GO:0035556">
    <property type="term" value="P:intracellular signal transduction"/>
    <property type="evidence" value="ECO:0007669"/>
    <property type="project" value="InterPro"/>
</dbReference>
<dbReference type="OrthoDB" id="195026at2759"/>
<dbReference type="InterPro" id="IPR014710">
    <property type="entry name" value="RmlC-like_jellyroll"/>
</dbReference>
<evidence type="ECO:0000256" key="3">
    <source>
        <dbReference type="SAM" id="MobiDB-lite"/>
    </source>
</evidence>
<accession>A0A8J2S355</accession>
<evidence type="ECO:0008006" key="8">
    <source>
        <dbReference type="Google" id="ProtNLM"/>
    </source>
</evidence>
<keyword evidence="2" id="KW-0067">ATP-binding</keyword>
<dbReference type="PROSITE" id="PS50125">
    <property type="entry name" value="GUANYLATE_CYCLASE_2"/>
    <property type="match status" value="2"/>
</dbReference>
<evidence type="ECO:0000256" key="1">
    <source>
        <dbReference type="ARBA" id="ARBA00022741"/>
    </source>
</evidence>
<organism evidence="6 7">
    <name type="scientific">Pelagomonas calceolata</name>
    <dbReference type="NCBI Taxonomy" id="35677"/>
    <lineage>
        <taxon>Eukaryota</taxon>
        <taxon>Sar</taxon>
        <taxon>Stramenopiles</taxon>
        <taxon>Ochrophyta</taxon>
        <taxon>Pelagophyceae</taxon>
        <taxon>Pelagomonadales</taxon>
        <taxon>Pelagomonadaceae</taxon>
        <taxon>Pelagomonas</taxon>
    </lineage>
</organism>
<dbReference type="CDD" id="cd07302">
    <property type="entry name" value="CHD"/>
    <property type="match status" value="1"/>
</dbReference>
<dbReference type="Gene3D" id="3.30.70.1230">
    <property type="entry name" value="Nucleotide cyclase"/>
    <property type="match status" value="2"/>
</dbReference>
<sequence length="1543" mass="169143">MGFFSSPKHADDDDEPAQATVRYCSCLPQSATTRKKRLERNRNRSDLLNSFAKFSPASVHAELLEVCPPTSPSVRDILSKSTRRLPAACDQPSARPGRGALLFVDISGFTALSTSLGIDALKRHINEIYTRAVGIIARNGGDVLKFAGDAMLVLFPVAGAGEGDLDGACALAAKCALELTKASTGGVHKVDEDGVSAVLRMHCAIGCGSYVLYRVGDRDRWESVIAGEPLQQITISEPCASAGMTACSPQTWPRLERKGYKGKKTHKECRIIQAQPRRNSFDFGFRRDQEEPSLIQLQHQGNSSSRLTQKAHMSILKTYLVPSVREIFEQLGDSGSLSPDKKKSLVEKAPEDHLAEQRKVSTVFVEIRNLEDALLSGDLDRVQTCFLTIKLCVEDKRGMLRQFIVDDKGVVAIAFFGVRGHSFEDNEYRAAHVALAIVSALKRYDLRAKCGVTVGVGFCGLVGAPNRCEYAVMGPSVNLAARLMCAAAKSDKDVYVESGIERATSVSPQARLCVFNACEPIKAKGFSEMVKVRDLGVFSLEEAAKDRAHTLTHEDVAFTGNDDVLRDISAVLDAVRGDSRAGSEYSDESEGDEFDIGDACRVISVDGESGLGKSRLLREGRPFAVWLSIIRNLLTVRMSEPEPKALGRESPLTLDDSAHELLHLSALASKVGKALDIEEEEEYEGGERAKFVHGKMTRSQRVKFGGHLSCFDEDDEELTGSPVFKREFLGAVFAALTSSQGKGFLPRRTLILLDNAHRLDAPSWELLEDLTAKPPARRGRARVVVVLAKRGGAELPAAWERLASFEDRILHLTLQPLDAFASSRLLCAALDVPLHAVTPATVENVRRKCAGLPVLVLALCDAIENHVRKLEDGQVDDVLPDDNEDRDAVRGMASPETREVVRSALRKVPCFINLDDEKKFSYVCHRLRRLHSAPGETVISEGEQGSTVYILLEGTMECFVAGVKVAEISEGTVVGERAMLTNAARSATVVAATACVSWVLERRHARYLMKEADGVWRRVLALESLSIPSPDDNSIMPSGLEGIITQKLDALSLNATTFAKLASAFGAVFHKEALRTCFPGPKDSGNDDAIDELVKAQLIVADSHGTDTQNTRAAQRLAWSQRIAEERGDLGGSVYGGGRASNYGDDFRSVAGDDLRSIAGDRMSCRGSVVGGDSSDVGSTETRLRSDSAEPVDHEDLLEKFRASERAKRNRRPAGLYRFRNQQIAEVIYGVVPDEQKREYHRRIAEFFEDCLCVLEGRECITHTDERRAIDTVVAALKLTTKDLHLLLADHSTKSRSLDGKAKEYSLLAARDATALGLYREAEQHYRRVVSMEQPSFVEEEVGKLSLAKAARLSAFLGLAELYARFELAPRPRDVDREQAPLGEGPIPLLTRGLEMLGVDSDELAEADFSAGCIAKNETELPNEELDLLARALNQLGWCLMRSGVALESRRRCRLTEGCFAHAVRIAKKRNDLPFAASALNGFGTFYQNCAQRVGREKNKRLCDVVHGDARTVLRKPSLKKQVSAKKFVKYQKVPPPASGRRC</sequence>
<dbReference type="InterPro" id="IPR000595">
    <property type="entry name" value="cNMP-bd_dom"/>
</dbReference>
<dbReference type="GO" id="GO:0004016">
    <property type="term" value="F:adenylate cyclase activity"/>
    <property type="evidence" value="ECO:0007669"/>
    <property type="project" value="TreeGrafter"/>
</dbReference>
<dbReference type="Gene3D" id="2.60.120.10">
    <property type="entry name" value="Jelly Rolls"/>
    <property type="match status" value="1"/>
</dbReference>
<dbReference type="CDD" id="cd00038">
    <property type="entry name" value="CAP_ED"/>
    <property type="match status" value="1"/>
</dbReference>
<reference evidence="6" key="1">
    <citation type="submission" date="2021-11" db="EMBL/GenBank/DDBJ databases">
        <authorList>
            <consortium name="Genoscope - CEA"/>
            <person name="William W."/>
        </authorList>
    </citation>
    <scope>NUCLEOTIDE SEQUENCE</scope>
</reference>
<dbReference type="InterPro" id="IPR018488">
    <property type="entry name" value="cNMP-bd_CS"/>
</dbReference>